<protein>
    <submittedName>
        <fullName evidence="8">SsgA family sporulation/cell division regulator</fullName>
    </submittedName>
</protein>
<sequence length="186" mass="20060">MQHSSKARELCRYPACRLARGRWGRRVGMRRPTGGRRTQPSQEGDPMQKSAVRPMPVTFPDSPLPDVPVDVELRFDTALPYAACLVFPLTPCGCTGSDAEVCWYFSRDLLNEGRHVPTGTGDVKISPGPVGEVLITLQGPDGRAVLSAPEDAVTAFLTDSFTLVPAGSETDHLDIDATLARLRAAG</sequence>
<name>A0A372ZN70_9ACTN</name>
<proteinExistence type="inferred from homology"/>
<dbReference type="GO" id="GO:0000917">
    <property type="term" value="P:division septum assembly"/>
    <property type="evidence" value="ECO:0007669"/>
    <property type="project" value="UniProtKB-KW"/>
</dbReference>
<dbReference type="Pfam" id="PF04686">
    <property type="entry name" value="SsgA"/>
    <property type="match status" value="1"/>
</dbReference>
<accession>A0A372ZN70</accession>
<evidence type="ECO:0000313" key="8">
    <source>
        <dbReference type="EMBL" id="RGD56880.1"/>
    </source>
</evidence>
<keyword evidence="6" id="KW-0131">Cell cycle</keyword>
<dbReference type="EMBL" id="QVIG01000001">
    <property type="protein sequence ID" value="RGD56880.1"/>
    <property type="molecule type" value="Genomic_DNA"/>
</dbReference>
<dbReference type="InterPro" id="IPR038658">
    <property type="entry name" value="SsgB_sf"/>
</dbReference>
<feature type="region of interest" description="Disordered" evidence="7">
    <location>
        <begin position="27"/>
        <end position="63"/>
    </location>
</feature>
<dbReference type="GO" id="GO:0030428">
    <property type="term" value="C:cell septum"/>
    <property type="evidence" value="ECO:0007669"/>
    <property type="project" value="UniProtKB-SubCell"/>
</dbReference>
<dbReference type="AlphaFoldDB" id="A0A372ZN70"/>
<evidence type="ECO:0000256" key="3">
    <source>
        <dbReference type="ARBA" id="ARBA00022618"/>
    </source>
</evidence>
<keyword evidence="3 8" id="KW-0132">Cell division</keyword>
<keyword evidence="9" id="KW-1185">Reference proteome</keyword>
<dbReference type="Proteomes" id="UP000263377">
    <property type="component" value="Unassembled WGS sequence"/>
</dbReference>
<keyword evidence="4" id="KW-0749">Sporulation</keyword>
<keyword evidence="5" id="KW-0717">Septation</keyword>
<dbReference type="InterPro" id="IPR006776">
    <property type="entry name" value="SsgB"/>
</dbReference>
<evidence type="ECO:0000256" key="7">
    <source>
        <dbReference type="SAM" id="MobiDB-lite"/>
    </source>
</evidence>
<gene>
    <name evidence="8" type="ORF">DR950_02920</name>
</gene>
<evidence type="ECO:0000256" key="5">
    <source>
        <dbReference type="ARBA" id="ARBA00023210"/>
    </source>
</evidence>
<organism evidence="8 9">
    <name type="scientific">Kitasatospora xanthocidica</name>
    <dbReference type="NCBI Taxonomy" id="83382"/>
    <lineage>
        <taxon>Bacteria</taxon>
        <taxon>Bacillati</taxon>
        <taxon>Actinomycetota</taxon>
        <taxon>Actinomycetes</taxon>
        <taxon>Kitasatosporales</taxon>
        <taxon>Streptomycetaceae</taxon>
        <taxon>Kitasatospora</taxon>
    </lineage>
</organism>
<evidence type="ECO:0000313" key="9">
    <source>
        <dbReference type="Proteomes" id="UP000263377"/>
    </source>
</evidence>
<comment type="caution">
    <text evidence="8">The sequence shown here is derived from an EMBL/GenBank/DDBJ whole genome shotgun (WGS) entry which is preliminary data.</text>
</comment>
<reference evidence="8 9" key="1">
    <citation type="submission" date="2018-08" db="EMBL/GenBank/DDBJ databases">
        <title>Diversity &amp; Physiological Properties of Lignin-Decomposing Actinobacteria from Soil.</title>
        <authorList>
            <person name="Roh S.G."/>
            <person name="Kim S.B."/>
        </authorList>
    </citation>
    <scope>NUCLEOTIDE SEQUENCE [LARGE SCALE GENOMIC DNA]</scope>
    <source>
        <strain evidence="8 9">MMS17-GH009</strain>
    </source>
</reference>
<comment type="subcellular location">
    <subcellularLocation>
        <location evidence="1">Cell septum</location>
    </subcellularLocation>
</comment>
<dbReference type="Gene3D" id="2.30.31.20">
    <property type="entry name" value="Sporulation-specific cell division protein SsgB"/>
    <property type="match status" value="1"/>
</dbReference>
<evidence type="ECO:0000256" key="1">
    <source>
        <dbReference type="ARBA" id="ARBA00004431"/>
    </source>
</evidence>
<evidence type="ECO:0000256" key="4">
    <source>
        <dbReference type="ARBA" id="ARBA00022969"/>
    </source>
</evidence>
<dbReference type="GO" id="GO:0030435">
    <property type="term" value="P:sporulation resulting in formation of a cellular spore"/>
    <property type="evidence" value="ECO:0007669"/>
    <property type="project" value="UniProtKB-KW"/>
</dbReference>
<evidence type="ECO:0000256" key="6">
    <source>
        <dbReference type="ARBA" id="ARBA00023306"/>
    </source>
</evidence>
<evidence type="ECO:0000256" key="2">
    <source>
        <dbReference type="ARBA" id="ARBA00009323"/>
    </source>
</evidence>
<comment type="similarity">
    <text evidence="2">Belongs to the SsgA family.</text>
</comment>